<dbReference type="SUPFAM" id="SSF49373">
    <property type="entry name" value="Invasin/intimin cell-adhesion fragments"/>
    <property type="match status" value="1"/>
</dbReference>
<keyword evidence="3" id="KW-1185">Reference proteome</keyword>
<dbReference type="InterPro" id="IPR018003">
    <property type="entry name" value="Insecticidal_toxin/plasmid_vir"/>
</dbReference>
<dbReference type="RefSeq" id="WP_267798921.1">
    <property type="nucleotide sequence ID" value="NZ_JANIGP010000004.1"/>
</dbReference>
<dbReference type="Proteomes" id="UP001207830">
    <property type="component" value="Unassembled WGS sequence"/>
</dbReference>
<evidence type="ECO:0000313" key="3">
    <source>
        <dbReference type="Proteomes" id="UP001207830"/>
    </source>
</evidence>
<dbReference type="Pfam" id="PF03538">
    <property type="entry name" value="VRP1"/>
    <property type="match status" value="1"/>
</dbReference>
<keyword evidence="1" id="KW-0843">Virulence</keyword>
<dbReference type="InterPro" id="IPR013783">
    <property type="entry name" value="Ig-like_fold"/>
</dbReference>
<dbReference type="EMBL" id="JANIGP010000004">
    <property type="protein sequence ID" value="MCY0108482.1"/>
    <property type="molecule type" value="Genomic_DNA"/>
</dbReference>
<accession>A0ABT3YSM4</accession>
<proteinExistence type="predicted"/>
<protein>
    <submittedName>
        <fullName evidence="2">Tc toxin subunit A</fullName>
    </submittedName>
</protein>
<sequence length="1218" mass="134307">MADSRRPAVQLFEQLFGEEKQSRDAGLESLRQYLEEGGSIFPLVEKGVQGLVLEHTLGAEDARQILRRLNSMATYVRRQFIQRTLSGDKGAQAARSSGILAMVDGPSYERLFPTSFDSLCPPDGLESITSPVAYLIDLLRWIRDRIELYGVETEKFPLHDRRKDLKRLSVDFNAVYRSVSSVDIIVAVLETFISEHQPGVPLEDALLAARYPNGLPYYQHWVTIDTVARHHGLSVGDFSRRVDLIYPYFLSPLPGDTDSARAAMIHTSRLGPRQREVLTEPAVVVGERNDFYRDNYGADVLDWQNLNQVPFFGGRTKLDTRAIESLLSVRTFAPVRSANVKFTPEVPPNEAESGHSGSIYINKNQHPAIGLTEDSSTPSILHKLTASPSDAAGLNGYDRMNRMVRLANWLELPFDQVDALLAAAMRAESRGTETANNWEITEGVVRALGLYQSLRERYQCTPADFAVFIDELAVYGRAEVLSPFDQVFNHQGDYRQPFKLDGATFPLMPLPGVSDLTISQLCEGLAIDLQTYHYLALAVASAHGLSQNLTRTAAIVSSFYRLVKLPRLLNITPMEGLLMLTLLGGEHEQWLPALAGEPAIHAPNSGTPDVLNLIEAMSSCVQWCEDSGLSVSWMLQHVAPAQPVSEASESDRQFFEQIRNLLSTALLSNGALLMAGVPSAGAANWLDFLTSHADNLDPVVDADGLVLAPVGTADAYLSFLRAKLAWAVESALGDIGTPQRDSIVETMLSVVLQARDAQVSLVRETLAVYAGVPVDRSIALLDWSNATVYQLLRQVIEHVGLDVQETFRGRNEEPDPLLTLLGEVRRRAEVTTTLGLSATLLQDYLDYGHLAWLNQADKYAFTVRTLYYLTTLTRAFSLSEQPEQALLDYLRQVNALPKVTGHPARLAQQAAAIKLAGFFGWSVQEVNECVSRVDESELKVLKDLTQLDLLMRVRVLSADSGMDALTIFLMGRLPATLDKAAYAEAAELALLSETRARVPVIQAQGDLKQLVTITCTVDNSAVVANKPDSKATYTVTLTDAEGQALKDVTVYWRATLGTVETKKTEVNGVLQTDFVPGKVMGTDTPQYWLDLFEPENAPPIQVMADFDSLSFSERDKSPVPLETVPRGQEVELYARLRDNYGNLGQNLLVDWSYRPVNSNKRQSVSIRPAQGFTNQEGLTRVFVSSATGGTFAFSVLSQTGETSVNFEAITFEGDEVPA</sequence>
<dbReference type="Gene3D" id="2.60.40.10">
    <property type="entry name" value="Immunoglobulins"/>
    <property type="match status" value="1"/>
</dbReference>
<gene>
    <name evidence="2" type="ORF">NQF78_09175</name>
</gene>
<reference evidence="2 3" key="1">
    <citation type="submission" date="2022-07" db="EMBL/GenBank/DDBJ databases">
        <title>Characterization of plant growth promoting rhizobacteria (PGPR) for use as bioinoculants in agriculture.</title>
        <authorList>
            <person name="Hassen A.I."/>
            <person name="Pierneef R."/>
        </authorList>
    </citation>
    <scope>NUCLEOTIDE SEQUENCE [LARGE SCALE GENOMIC DNA]</scope>
    <source>
        <strain evidence="2 3">SARCC-3054</strain>
    </source>
</reference>
<name>A0ABT3YSM4_9PSED</name>
<evidence type="ECO:0000256" key="1">
    <source>
        <dbReference type="ARBA" id="ARBA00023026"/>
    </source>
</evidence>
<comment type="caution">
    <text evidence="2">The sequence shown here is derived from an EMBL/GenBank/DDBJ whole genome shotgun (WGS) entry which is preliminary data.</text>
</comment>
<organism evidence="2 3">
    <name type="scientific">Pseudomonas monsensis</name>
    <dbReference type="NCBI Taxonomy" id="2745509"/>
    <lineage>
        <taxon>Bacteria</taxon>
        <taxon>Pseudomonadati</taxon>
        <taxon>Pseudomonadota</taxon>
        <taxon>Gammaproteobacteria</taxon>
        <taxon>Pseudomonadales</taxon>
        <taxon>Pseudomonadaceae</taxon>
        <taxon>Pseudomonas</taxon>
    </lineage>
</organism>
<dbReference type="InterPro" id="IPR008964">
    <property type="entry name" value="Invasin/intimin_cell_adhesion"/>
</dbReference>
<evidence type="ECO:0000313" key="2">
    <source>
        <dbReference type="EMBL" id="MCY0108482.1"/>
    </source>
</evidence>